<evidence type="ECO:0000313" key="1">
    <source>
        <dbReference type="EMBL" id="KAK7447713.1"/>
    </source>
</evidence>
<evidence type="ECO:0000313" key="2">
    <source>
        <dbReference type="Proteomes" id="UP001498398"/>
    </source>
</evidence>
<name>A0ABR1J6B0_9AGAR</name>
<dbReference type="PANTHER" id="PTHR33129">
    <property type="entry name" value="PROTEIN KINASE DOMAIN-CONTAINING PROTEIN-RELATED"/>
    <property type="match status" value="1"/>
</dbReference>
<dbReference type="PANTHER" id="PTHR33129:SF1">
    <property type="entry name" value="ATP-BINDING PROTEIN"/>
    <property type="match status" value="1"/>
</dbReference>
<dbReference type="EMBL" id="JBANRG010000040">
    <property type="protein sequence ID" value="KAK7447713.1"/>
    <property type="molecule type" value="Genomic_DNA"/>
</dbReference>
<sequence length="548" mass="62839">MSYRVSEDFYRLADDNSLSQFRTLFWGNDTLFNDKSSELAISPALADFCLLFRNIPKSGEPIKIYVRKQYKELYDYLVERARDIAKAGCIVIGSPGIGKSVFNLYALARRLASRKITIFTVSPVDKNTPPSNYILDAEGVFRLKSPNPEDPFFPRSQDPVWRLHDSTARSTEPSQIFLSSFLVFTVSPDSSRFDSLRKVLTIPFWYMEPWKREELTDFLAKYGQKFDQDVYDVSGPCIHDYMKCMEAEGLKQFQLDALGAIQRLNLRQVIHVVQNLADNELTTHAELSHRVFVCYRRDSVVRDSYLTVKSRWIHAEFLKLRPKLELKEAENLFVSLNRSGALAGFSFELLAKTYLSGNQPKAQQRMVVGDLQELEAAEGSRKYTIGQLTSADTFHPQERKVQAFHTLADMSFTDEHFYLPVSKTNLFFDAVAFETTGKPRKKAKTKTRLVVWVFQFSVTKMRDTDSNLGYSLLDQIREQAEKDNMLSEFRYVLVVPVSTLGNVSWQLPADETLADIEAPEKKHHGTRGGIAKLCKWIPGKVFVQYLHI</sequence>
<comment type="caution">
    <text evidence="1">The sequence shown here is derived from an EMBL/GenBank/DDBJ whole genome shotgun (WGS) entry which is preliminary data.</text>
</comment>
<organism evidence="1 2">
    <name type="scientific">Marasmiellus scandens</name>
    <dbReference type="NCBI Taxonomy" id="2682957"/>
    <lineage>
        <taxon>Eukaryota</taxon>
        <taxon>Fungi</taxon>
        <taxon>Dikarya</taxon>
        <taxon>Basidiomycota</taxon>
        <taxon>Agaricomycotina</taxon>
        <taxon>Agaricomycetes</taxon>
        <taxon>Agaricomycetidae</taxon>
        <taxon>Agaricales</taxon>
        <taxon>Marasmiineae</taxon>
        <taxon>Omphalotaceae</taxon>
        <taxon>Marasmiellus</taxon>
    </lineage>
</organism>
<keyword evidence="2" id="KW-1185">Reference proteome</keyword>
<accession>A0ABR1J6B0</accession>
<reference evidence="1 2" key="1">
    <citation type="submission" date="2024-01" db="EMBL/GenBank/DDBJ databases">
        <title>A draft genome for the cacao thread blight pathogen Marasmiellus scandens.</title>
        <authorList>
            <person name="Baruah I.K."/>
            <person name="Leung J."/>
            <person name="Bukari Y."/>
            <person name="Amoako-Attah I."/>
            <person name="Meinhardt L.W."/>
            <person name="Bailey B.A."/>
            <person name="Cohen S.P."/>
        </authorList>
    </citation>
    <scope>NUCLEOTIDE SEQUENCE [LARGE SCALE GENOMIC DNA]</scope>
    <source>
        <strain evidence="1 2">GH-19</strain>
    </source>
</reference>
<dbReference type="InterPro" id="IPR052980">
    <property type="entry name" value="Crinkler_effector"/>
</dbReference>
<gene>
    <name evidence="1" type="primary">SQS1_1</name>
    <name evidence="1" type="ORF">VKT23_013969</name>
</gene>
<protein>
    <submittedName>
        <fullName evidence="1">Squalene synthetase-like protein</fullName>
    </submittedName>
</protein>
<dbReference type="Proteomes" id="UP001498398">
    <property type="component" value="Unassembled WGS sequence"/>
</dbReference>
<proteinExistence type="predicted"/>